<dbReference type="PhylomeDB" id="B4LPY8"/>
<gene>
    <name evidence="6" type="primary">Dvir\Obp56b</name>
    <name evidence="6" type="ORF">Dvir_GJ21409</name>
</gene>
<protein>
    <submittedName>
        <fullName evidence="6">Odorant-binding protein 56b</fullName>
    </submittedName>
</protein>
<evidence type="ECO:0000256" key="1">
    <source>
        <dbReference type="ARBA" id="ARBA00004613"/>
    </source>
</evidence>
<evidence type="ECO:0000313" key="7">
    <source>
        <dbReference type="Proteomes" id="UP000008792"/>
    </source>
</evidence>
<feature type="chain" id="PRO_5002816443" evidence="5">
    <location>
        <begin position="22"/>
        <end position="139"/>
    </location>
</feature>
<dbReference type="OrthoDB" id="7665616at2759"/>
<dbReference type="CDD" id="cd23992">
    <property type="entry name" value="PBP_GOBP"/>
    <property type="match status" value="1"/>
</dbReference>
<dbReference type="Proteomes" id="UP000008792">
    <property type="component" value="Unassembled WGS sequence"/>
</dbReference>
<dbReference type="PANTHER" id="PTHR11857">
    <property type="entry name" value="ODORANT BINDING PROTEIN-RELATED"/>
    <property type="match status" value="1"/>
</dbReference>
<evidence type="ECO:0000256" key="2">
    <source>
        <dbReference type="ARBA" id="ARBA00008098"/>
    </source>
</evidence>
<dbReference type="GO" id="GO:0005615">
    <property type="term" value="C:extracellular space"/>
    <property type="evidence" value="ECO:0007669"/>
    <property type="project" value="TreeGrafter"/>
</dbReference>
<dbReference type="PANTHER" id="PTHR11857:SF43">
    <property type="entry name" value="GEO07291P1-RELATED"/>
    <property type="match status" value="1"/>
</dbReference>
<dbReference type="InParanoid" id="B4LPY8"/>
<dbReference type="eggNOG" id="ENOG502T81Y">
    <property type="taxonomic scope" value="Eukaryota"/>
</dbReference>
<feature type="signal peptide" evidence="5">
    <location>
        <begin position="1"/>
        <end position="21"/>
    </location>
</feature>
<dbReference type="SMART" id="SM00708">
    <property type="entry name" value="PhBP"/>
    <property type="match status" value="1"/>
</dbReference>
<dbReference type="AlphaFoldDB" id="B4LPY8"/>
<dbReference type="HOGENOM" id="CLU_107288_3_1_1"/>
<dbReference type="FunCoup" id="B4LPY8">
    <property type="interactions" value="5"/>
</dbReference>
<dbReference type="KEGG" id="dvi:6625185"/>
<evidence type="ECO:0000256" key="5">
    <source>
        <dbReference type="SAM" id="SignalP"/>
    </source>
</evidence>
<dbReference type="OMA" id="CYHSCLY"/>
<comment type="similarity">
    <text evidence="2">Belongs to the PBP/GOBP family.</text>
</comment>
<dbReference type="InterPro" id="IPR036728">
    <property type="entry name" value="PBP_GOBP_sf"/>
</dbReference>
<dbReference type="EMBL" id="CH940648">
    <property type="protein sequence ID" value="EDW60311.1"/>
    <property type="molecule type" value="Genomic_DNA"/>
</dbReference>
<comment type="subcellular location">
    <subcellularLocation>
        <location evidence="1">Secreted</location>
    </subcellularLocation>
</comment>
<sequence length="139" mass="15362">MKVQIFVVVFVVFSLYELVLSQSAADLAAYKEKQQACIKELKVPDAEAAQIAAEKEVANASEAYKCYHNCLYQKMGLVTADAKPNSENILKFTQMRFNKAPLDKIKTQLASCGTSVAKSANSCDFAYNFEQCMVKALKA</sequence>
<accession>B4LPY8</accession>
<dbReference type="Pfam" id="PF01395">
    <property type="entry name" value="PBP_GOBP"/>
    <property type="match status" value="1"/>
</dbReference>
<keyword evidence="4 5" id="KW-0732">Signal</keyword>
<dbReference type="GO" id="GO:0007608">
    <property type="term" value="P:sensory perception of smell"/>
    <property type="evidence" value="ECO:0007669"/>
    <property type="project" value="TreeGrafter"/>
</dbReference>
<proteinExistence type="inferred from homology"/>
<organism evidence="6 7">
    <name type="scientific">Drosophila virilis</name>
    <name type="common">Fruit fly</name>
    <dbReference type="NCBI Taxonomy" id="7244"/>
    <lineage>
        <taxon>Eukaryota</taxon>
        <taxon>Metazoa</taxon>
        <taxon>Ecdysozoa</taxon>
        <taxon>Arthropoda</taxon>
        <taxon>Hexapoda</taxon>
        <taxon>Insecta</taxon>
        <taxon>Pterygota</taxon>
        <taxon>Neoptera</taxon>
        <taxon>Endopterygota</taxon>
        <taxon>Diptera</taxon>
        <taxon>Brachycera</taxon>
        <taxon>Muscomorpha</taxon>
        <taxon>Ephydroidea</taxon>
        <taxon>Drosophilidae</taxon>
        <taxon>Drosophila</taxon>
    </lineage>
</organism>
<keyword evidence="7" id="KW-1185">Reference proteome</keyword>
<evidence type="ECO:0000313" key="6">
    <source>
        <dbReference type="EMBL" id="EDW60311.1"/>
    </source>
</evidence>
<dbReference type="Gene3D" id="1.10.238.20">
    <property type="entry name" value="Pheromone/general odorant binding protein domain"/>
    <property type="match status" value="1"/>
</dbReference>
<evidence type="ECO:0000256" key="4">
    <source>
        <dbReference type="ARBA" id="ARBA00022729"/>
    </source>
</evidence>
<dbReference type="SUPFAM" id="SSF47565">
    <property type="entry name" value="Insect pheromone/odorant-binding proteins"/>
    <property type="match status" value="1"/>
</dbReference>
<dbReference type="GO" id="GO:0005549">
    <property type="term" value="F:odorant binding"/>
    <property type="evidence" value="ECO:0007669"/>
    <property type="project" value="InterPro"/>
</dbReference>
<evidence type="ECO:0000256" key="3">
    <source>
        <dbReference type="ARBA" id="ARBA00022525"/>
    </source>
</evidence>
<name>B4LPY8_DROVI</name>
<keyword evidence="3" id="KW-0964">Secreted</keyword>
<dbReference type="InterPro" id="IPR006170">
    <property type="entry name" value="PBP/GOBP"/>
</dbReference>
<reference evidence="6 7" key="1">
    <citation type="journal article" date="2007" name="Nature">
        <title>Evolution of genes and genomes on the Drosophila phylogeny.</title>
        <authorList>
            <consortium name="Drosophila 12 Genomes Consortium"/>
            <person name="Clark A.G."/>
            <person name="Eisen M.B."/>
            <person name="Smith D.R."/>
            <person name="Bergman C.M."/>
            <person name="Oliver B."/>
            <person name="Markow T.A."/>
            <person name="Kaufman T.C."/>
            <person name="Kellis M."/>
            <person name="Gelbart W."/>
            <person name="Iyer V.N."/>
            <person name="Pollard D.A."/>
            <person name="Sackton T.B."/>
            <person name="Larracuente A.M."/>
            <person name="Singh N.D."/>
            <person name="Abad J.P."/>
            <person name="Abt D.N."/>
            <person name="Adryan B."/>
            <person name="Aguade M."/>
            <person name="Akashi H."/>
            <person name="Anderson W.W."/>
            <person name="Aquadro C.F."/>
            <person name="Ardell D.H."/>
            <person name="Arguello R."/>
            <person name="Artieri C.G."/>
            <person name="Barbash D.A."/>
            <person name="Barker D."/>
            <person name="Barsanti P."/>
            <person name="Batterham P."/>
            <person name="Batzoglou S."/>
            <person name="Begun D."/>
            <person name="Bhutkar A."/>
            <person name="Blanco E."/>
            <person name="Bosak S.A."/>
            <person name="Bradley R.K."/>
            <person name="Brand A.D."/>
            <person name="Brent M.R."/>
            <person name="Brooks A.N."/>
            <person name="Brown R.H."/>
            <person name="Butlin R.K."/>
            <person name="Caggese C."/>
            <person name="Calvi B.R."/>
            <person name="Bernardo de Carvalho A."/>
            <person name="Caspi A."/>
            <person name="Castrezana S."/>
            <person name="Celniker S.E."/>
            <person name="Chang J.L."/>
            <person name="Chapple C."/>
            <person name="Chatterji S."/>
            <person name="Chinwalla A."/>
            <person name="Civetta A."/>
            <person name="Clifton S.W."/>
            <person name="Comeron J.M."/>
            <person name="Costello J.C."/>
            <person name="Coyne J.A."/>
            <person name="Daub J."/>
            <person name="David R.G."/>
            <person name="Delcher A.L."/>
            <person name="Delehaunty K."/>
            <person name="Do C.B."/>
            <person name="Ebling H."/>
            <person name="Edwards K."/>
            <person name="Eickbush T."/>
            <person name="Evans J.D."/>
            <person name="Filipski A."/>
            <person name="Findeiss S."/>
            <person name="Freyhult E."/>
            <person name="Fulton L."/>
            <person name="Fulton R."/>
            <person name="Garcia A.C."/>
            <person name="Gardiner A."/>
            <person name="Garfield D.A."/>
            <person name="Garvin B.E."/>
            <person name="Gibson G."/>
            <person name="Gilbert D."/>
            <person name="Gnerre S."/>
            <person name="Godfrey J."/>
            <person name="Good R."/>
            <person name="Gotea V."/>
            <person name="Gravely B."/>
            <person name="Greenberg A.J."/>
            <person name="Griffiths-Jones S."/>
            <person name="Gross S."/>
            <person name="Guigo R."/>
            <person name="Gustafson E.A."/>
            <person name="Haerty W."/>
            <person name="Hahn M.W."/>
            <person name="Halligan D.L."/>
            <person name="Halpern A.L."/>
            <person name="Halter G.M."/>
            <person name="Han M.V."/>
            <person name="Heger A."/>
            <person name="Hillier L."/>
            <person name="Hinrichs A.S."/>
            <person name="Holmes I."/>
            <person name="Hoskins R.A."/>
            <person name="Hubisz M.J."/>
            <person name="Hultmark D."/>
            <person name="Huntley M.A."/>
            <person name="Jaffe D.B."/>
            <person name="Jagadeeshan S."/>
            <person name="Jeck W.R."/>
            <person name="Johnson J."/>
            <person name="Jones C.D."/>
            <person name="Jordan W.C."/>
            <person name="Karpen G.H."/>
            <person name="Kataoka E."/>
            <person name="Keightley P.D."/>
            <person name="Kheradpour P."/>
            <person name="Kirkness E.F."/>
            <person name="Koerich L.B."/>
            <person name="Kristiansen K."/>
            <person name="Kudrna D."/>
            <person name="Kulathinal R.J."/>
            <person name="Kumar S."/>
            <person name="Kwok R."/>
            <person name="Lander E."/>
            <person name="Langley C.H."/>
            <person name="Lapoint R."/>
            <person name="Lazzaro B.P."/>
            <person name="Lee S.J."/>
            <person name="Levesque L."/>
            <person name="Li R."/>
            <person name="Lin C.F."/>
            <person name="Lin M.F."/>
            <person name="Lindblad-Toh K."/>
            <person name="Llopart A."/>
            <person name="Long M."/>
            <person name="Low L."/>
            <person name="Lozovsky E."/>
            <person name="Lu J."/>
            <person name="Luo M."/>
            <person name="Machado C.A."/>
            <person name="Makalowski W."/>
            <person name="Marzo M."/>
            <person name="Matsuda M."/>
            <person name="Matzkin L."/>
            <person name="McAllister B."/>
            <person name="McBride C.S."/>
            <person name="McKernan B."/>
            <person name="McKernan K."/>
            <person name="Mendez-Lago M."/>
            <person name="Minx P."/>
            <person name="Mollenhauer M.U."/>
            <person name="Montooth K."/>
            <person name="Mount S.M."/>
            <person name="Mu X."/>
            <person name="Myers E."/>
            <person name="Negre B."/>
            <person name="Newfeld S."/>
            <person name="Nielsen R."/>
            <person name="Noor M.A."/>
            <person name="O'Grady P."/>
            <person name="Pachter L."/>
            <person name="Papaceit M."/>
            <person name="Parisi M.J."/>
            <person name="Parisi M."/>
            <person name="Parts L."/>
            <person name="Pedersen J.S."/>
            <person name="Pesole G."/>
            <person name="Phillippy A.M."/>
            <person name="Ponting C.P."/>
            <person name="Pop M."/>
            <person name="Porcelli D."/>
            <person name="Powell J.R."/>
            <person name="Prohaska S."/>
            <person name="Pruitt K."/>
            <person name="Puig M."/>
            <person name="Quesneville H."/>
            <person name="Ram K.R."/>
            <person name="Rand D."/>
            <person name="Rasmussen M.D."/>
            <person name="Reed L.K."/>
            <person name="Reenan R."/>
            <person name="Reily A."/>
            <person name="Remington K.A."/>
            <person name="Rieger T.T."/>
            <person name="Ritchie M.G."/>
            <person name="Robin C."/>
            <person name="Rogers Y.H."/>
            <person name="Rohde C."/>
            <person name="Rozas J."/>
            <person name="Rubenfield M.J."/>
            <person name="Ruiz A."/>
            <person name="Russo S."/>
            <person name="Salzberg S.L."/>
            <person name="Sanchez-Gracia A."/>
            <person name="Saranga D.J."/>
            <person name="Sato H."/>
            <person name="Schaeffer S.W."/>
            <person name="Schatz M.C."/>
            <person name="Schlenke T."/>
            <person name="Schwartz R."/>
            <person name="Segarra C."/>
            <person name="Singh R.S."/>
            <person name="Sirot L."/>
            <person name="Sirota M."/>
            <person name="Sisneros N.B."/>
            <person name="Smith C.D."/>
            <person name="Smith T.F."/>
            <person name="Spieth J."/>
            <person name="Stage D.E."/>
            <person name="Stark A."/>
            <person name="Stephan W."/>
            <person name="Strausberg R.L."/>
            <person name="Strempel S."/>
            <person name="Sturgill D."/>
            <person name="Sutton G."/>
            <person name="Sutton G.G."/>
            <person name="Tao W."/>
            <person name="Teichmann S."/>
            <person name="Tobari Y.N."/>
            <person name="Tomimura Y."/>
            <person name="Tsolas J.M."/>
            <person name="Valente V.L."/>
            <person name="Venter E."/>
            <person name="Venter J.C."/>
            <person name="Vicario S."/>
            <person name="Vieira F.G."/>
            <person name="Vilella A.J."/>
            <person name="Villasante A."/>
            <person name="Walenz B."/>
            <person name="Wang J."/>
            <person name="Wasserman M."/>
            <person name="Watts T."/>
            <person name="Wilson D."/>
            <person name="Wilson R.K."/>
            <person name="Wing R.A."/>
            <person name="Wolfner M.F."/>
            <person name="Wong A."/>
            <person name="Wong G.K."/>
            <person name="Wu C.I."/>
            <person name="Wu G."/>
            <person name="Yamamoto D."/>
            <person name="Yang H.P."/>
            <person name="Yang S.P."/>
            <person name="Yorke J.A."/>
            <person name="Yoshida K."/>
            <person name="Zdobnov E."/>
            <person name="Zhang P."/>
            <person name="Zhang Y."/>
            <person name="Zimin A.V."/>
            <person name="Baldwin J."/>
            <person name="Abdouelleil A."/>
            <person name="Abdulkadir J."/>
            <person name="Abebe A."/>
            <person name="Abera B."/>
            <person name="Abreu J."/>
            <person name="Acer S.C."/>
            <person name="Aftuck L."/>
            <person name="Alexander A."/>
            <person name="An P."/>
            <person name="Anderson E."/>
            <person name="Anderson S."/>
            <person name="Arachi H."/>
            <person name="Azer M."/>
            <person name="Bachantsang P."/>
            <person name="Barry A."/>
            <person name="Bayul T."/>
            <person name="Berlin A."/>
            <person name="Bessette D."/>
            <person name="Bloom T."/>
            <person name="Blye J."/>
            <person name="Boguslavskiy L."/>
            <person name="Bonnet C."/>
            <person name="Boukhgalter B."/>
            <person name="Bourzgui I."/>
            <person name="Brown A."/>
            <person name="Cahill P."/>
            <person name="Channer S."/>
            <person name="Cheshatsang Y."/>
            <person name="Chuda L."/>
            <person name="Citroen M."/>
            <person name="Collymore A."/>
            <person name="Cooke P."/>
            <person name="Costello M."/>
            <person name="D'Aco K."/>
            <person name="Daza R."/>
            <person name="De Haan G."/>
            <person name="DeGray S."/>
            <person name="DeMaso C."/>
            <person name="Dhargay N."/>
            <person name="Dooley K."/>
            <person name="Dooley E."/>
            <person name="Doricent M."/>
            <person name="Dorje P."/>
            <person name="Dorjee K."/>
            <person name="Dupes A."/>
            <person name="Elong R."/>
            <person name="Falk J."/>
            <person name="Farina A."/>
            <person name="Faro S."/>
            <person name="Ferguson D."/>
            <person name="Fisher S."/>
            <person name="Foley C.D."/>
            <person name="Franke A."/>
            <person name="Friedrich D."/>
            <person name="Gadbois L."/>
            <person name="Gearin G."/>
            <person name="Gearin C.R."/>
            <person name="Giannoukos G."/>
            <person name="Goode T."/>
            <person name="Graham J."/>
            <person name="Grandbois E."/>
            <person name="Grewal S."/>
            <person name="Gyaltsen K."/>
            <person name="Hafez N."/>
            <person name="Hagos B."/>
            <person name="Hall J."/>
            <person name="Henson C."/>
            <person name="Hollinger A."/>
            <person name="Honan T."/>
            <person name="Huard M.D."/>
            <person name="Hughes L."/>
            <person name="Hurhula B."/>
            <person name="Husby M.E."/>
            <person name="Kamat A."/>
            <person name="Kanga B."/>
            <person name="Kashin S."/>
            <person name="Khazanovich D."/>
            <person name="Kisner P."/>
            <person name="Lance K."/>
            <person name="Lara M."/>
            <person name="Lee W."/>
            <person name="Lennon N."/>
            <person name="Letendre F."/>
            <person name="LeVine R."/>
            <person name="Lipovsky A."/>
            <person name="Liu X."/>
            <person name="Liu J."/>
            <person name="Liu S."/>
            <person name="Lokyitsang T."/>
            <person name="Lokyitsang Y."/>
            <person name="Lubonja R."/>
            <person name="Lui A."/>
            <person name="MacDonald P."/>
            <person name="Magnisalis V."/>
            <person name="Maru K."/>
            <person name="Matthews C."/>
            <person name="McCusker W."/>
            <person name="McDonough S."/>
            <person name="Mehta T."/>
            <person name="Meldrim J."/>
            <person name="Meneus L."/>
            <person name="Mihai O."/>
            <person name="Mihalev A."/>
            <person name="Mihova T."/>
            <person name="Mittelman R."/>
            <person name="Mlenga V."/>
            <person name="Montmayeur A."/>
            <person name="Mulrain L."/>
            <person name="Navidi A."/>
            <person name="Naylor J."/>
            <person name="Negash T."/>
            <person name="Nguyen T."/>
            <person name="Nguyen N."/>
            <person name="Nicol R."/>
            <person name="Norbu C."/>
            <person name="Norbu N."/>
            <person name="Novod N."/>
            <person name="O'Neill B."/>
            <person name="Osman S."/>
            <person name="Markiewicz E."/>
            <person name="Oyono O.L."/>
            <person name="Patti C."/>
            <person name="Phunkhang P."/>
            <person name="Pierre F."/>
            <person name="Priest M."/>
            <person name="Raghuraman S."/>
            <person name="Rege F."/>
            <person name="Reyes R."/>
            <person name="Rise C."/>
            <person name="Rogov P."/>
            <person name="Ross K."/>
            <person name="Ryan E."/>
            <person name="Settipalli S."/>
            <person name="Shea T."/>
            <person name="Sherpa N."/>
            <person name="Shi L."/>
            <person name="Shih D."/>
            <person name="Sparrow T."/>
            <person name="Spaulding J."/>
            <person name="Stalker J."/>
            <person name="Stange-Thomann N."/>
            <person name="Stavropoulos S."/>
            <person name="Stone C."/>
            <person name="Strader C."/>
            <person name="Tesfaye S."/>
            <person name="Thomson T."/>
            <person name="Thoulutsang Y."/>
            <person name="Thoulutsang D."/>
            <person name="Topham K."/>
            <person name="Topping I."/>
            <person name="Tsamla T."/>
            <person name="Vassiliev H."/>
            <person name="Vo A."/>
            <person name="Wangchuk T."/>
            <person name="Wangdi T."/>
            <person name="Weiand M."/>
            <person name="Wilkinson J."/>
            <person name="Wilson A."/>
            <person name="Yadav S."/>
            <person name="Young G."/>
            <person name="Yu Q."/>
            <person name="Zembek L."/>
            <person name="Zhong D."/>
            <person name="Zimmer A."/>
            <person name="Zwirko Z."/>
            <person name="Jaffe D.B."/>
            <person name="Alvarez P."/>
            <person name="Brockman W."/>
            <person name="Butler J."/>
            <person name="Chin C."/>
            <person name="Gnerre S."/>
            <person name="Grabherr M."/>
            <person name="Kleber M."/>
            <person name="Mauceli E."/>
            <person name="MacCallum I."/>
        </authorList>
    </citation>
    <scope>NUCLEOTIDE SEQUENCE [LARGE SCALE GENOMIC DNA]</scope>
    <source>
        <strain evidence="7">Tucson 15010-1051.87</strain>
    </source>
</reference>